<protein>
    <submittedName>
        <fullName evidence="1">Uncharacterized protein</fullName>
    </submittedName>
</protein>
<accession>A0ACC1QYT4</accession>
<keyword evidence="2" id="KW-1185">Reference proteome</keyword>
<comment type="caution">
    <text evidence="1">The sequence shown here is derived from an EMBL/GenBank/DDBJ whole genome shotgun (WGS) entry which is preliminary data.</text>
</comment>
<gene>
    <name evidence="1" type="ORF">NLG97_g4361</name>
</gene>
<proteinExistence type="predicted"/>
<dbReference type="Proteomes" id="UP001148737">
    <property type="component" value="Unassembled WGS sequence"/>
</dbReference>
<organism evidence="1 2">
    <name type="scientific">Lecanicillium saksenae</name>
    <dbReference type="NCBI Taxonomy" id="468837"/>
    <lineage>
        <taxon>Eukaryota</taxon>
        <taxon>Fungi</taxon>
        <taxon>Dikarya</taxon>
        <taxon>Ascomycota</taxon>
        <taxon>Pezizomycotina</taxon>
        <taxon>Sordariomycetes</taxon>
        <taxon>Hypocreomycetidae</taxon>
        <taxon>Hypocreales</taxon>
        <taxon>Cordycipitaceae</taxon>
        <taxon>Lecanicillium</taxon>
    </lineage>
</organism>
<dbReference type="EMBL" id="JANAKD010000425">
    <property type="protein sequence ID" value="KAJ3494007.1"/>
    <property type="molecule type" value="Genomic_DNA"/>
</dbReference>
<evidence type="ECO:0000313" key="1">
    <source>
        <dbReference type="EMBL" id="KAJ3494007.1"/>
    </source>
</evidence>
<name>A0ACC1QYT4_9HYPO</name>
<evidence type="ECO:0000313" key="2">
    <source>
        <dbReference type="Proteomes" id="UP001148737"/>
    </source>
</evidence>
<reference evidence="1" key="1">
    <citation type="submission" date="2022-07" db="EMBL/GenBank/DDBJ databases">
        <title>Genome Sequence of Lecanicillium saksenae.</title>
        <authorList>
            <person name="Buettner E."/>
        </authorList>
    </citation>
    <scope>NUCLEOTIDE SEQUENCE</scope>
    <source>
        <strain evidence="1">VT-O1</strain>
    </source>
</reference>
<sequence>MSVLAPRERPCQHVPFYNPIASSTAVFPSALATVSTSTLPFPPTFAPFATSSLAVSASPCRTACMSGSLPLGIRRVDVGPVRDEQPRHLGLPACQLPAESAAREMRGRKGDSL</sequence>